<sequence>MKKILIYCSFFTLLSCSMESDIYGDKENLFRGELGDKPVLAKLNYIEETFRKADFSNNDAVEYGLTYLQEPKSERKKVYVEIYNDLTFGKVVEFLPSNSDYPADKFVPSEEFSQLSKLRYSNGIIQGFDKNENIIHTDTYDDKYINLTDNEISLEDLSSLLLSSFSNPDASASYFIKKISEGNVARELNEKTIEVTKETGTNFKTDSYSFEVVKEKIYLNKDKGVVTRIEGYTQTDELKDLEVNFYGLTEDGTHYMKSSHFRNKQYSEAYDIFYLEYSDIFINDFKFQISK</sequence>
<organism evidence="1 2">
    <name type="scientific">Belliella baltica (strain DSM 15883 / CIP 108006 / LMG 21964 / BA134)</name>
    <dbReference type="NCBI Taxonomy" id="866536"/>
    <lineage>
        <taxon>Bacteria</taxon>
        <taxon>Pseudomonadati</taxon>
        <taxon>Bacteroidota</taxon>
        <taxon>Cytophagia</taxon>
        <taxon>Cytophagales</taxon>
        <taxon>Cyclobacteriaceae</taxon>
        <taxon>Belliella</taxon>
    </lineage>
</organism>
<proteinExistence type="predicted"/>
<dbReference type="EMBL" id="CP003281">
    <property type="protein sequence ID" value="AFL83732.1"/>
    <property type="molecule type" value="Genomic_DNA"/>
</dbReference>
<evidence type="ECO:0008006" key="3">
    <source>
        <dbReference type="Google" id="ProtNLM"/>
    </source>
</evidence>
<gene>
    <name evidence="1" type="ordered locus">Belba_1094</name>
</gene>
<reference evidence="2" key="1">
    <citation type="submission" date="2012-06" db="EMBL/GenBank/DDBJ databases">
        <title>The complete genome of Belliella baltica DSM 15883.</title>
        <authorList>
            <person name="Lucas S."/>
            <person name="Copeland A."/>
            <person name="Lapidus A."/>
            <person name="Goodwin L."/>
            <person name="Pitluck S."/>
            <person name="Peters L."/>
            <person name="Mikhailova N."/>
            <person name="Davenport K."/>
            <person name="Kyrpides N."/>
            <person name="Mavromatis K."/>
            <person name="Pagani I."/>
            <person name="Ivanova N."/>
            <person name="Ovchinnikova G."/>
            <person name="Zeytun A."/>
            <person name="Detter J.C."/>
            <person name="Han C."/>
            <person name="Land M."/>
            <person name="Hauser L."/>
            <person name="Markowitz V."/>
            <person name="Cheng J.-F."/>
            <person name="Hugenholtz P."/>
            <person name="Woyke T."/>
            <person name="Wu D."/>
            <person name="Tindall B."/>
            <person name="Pomrenke H."/>
            <person name="Brambilla E."/>
            <person name="Klenk H.-P."/>
            <person name="Eisen J.A."/>
        </authorList>
    </citation>
    <scope>NUCLEOTIDE SEQUENCE [LARGE SCALE GENOMIC DNA]</scope>
    <source>
        <strain evidence="2">DSM 15883 / CIP 108006 / LMG 21964 / BA134</strain>
    </source>
</reference>
<protein>
    <recommendedName>
        <fullName evidence="3">Lipoprotein</fullName>
    </recommendedName>
</protein>
<name>I3Z3B4_BELBD</name>
<dbReference type="RefSeq" id="WP_014771735.1">
    <property type="nucleotide sequence ID" value="NC_018010.1"/>
</dbReference>
<dbReference type="HOGENOM" id="CLU_955347_0_0_10"/>
<dbReference type="Proteomes" id="UP000006050">
    <property type="component" value="Chromosome"/>
</dbReference>
<evidence type="ECO:0000313" key="2">
    <source>
        <dbReference type="Proteomes" id="UP000006050"/>
    </source>
</evidence>
<accession>I3Z3B4</accession>
<evidence type="ECO:0000313" key="1">
    <source>
        <dbReference type="EMBL" id="AFL83732.1"/>
    </source>
</evidence>
<dbReference type="KEGG" id="bbd:Belba_1094"/>
<dbReference type="PROSITE" id="PS51257">
    <property type="entry name" value="PROKAR_LIPOPROTEIN"/>
    <property type="match status" value="1"/>
</dbReference>
<keyword evidence="2" id="KW-1185">Reference proteome</keyword>
<dbReference type="AlphaFoldDB" id="I3Z3B4"/>